<evidence type="ECO:0000256" key="7">
    <source>
        <dbReference type="PIRSR" id="PIRSR604808-3"/>
    </source>
</evidence>
<dbReference type="RefSeq" id="WP_108973790.1">
    <property type="nucleotide sequence ID" value="NZ_BFBB01000002.1"/>
</dbReference>
<comment type="cofactor">
    <cofactor evidence="6">
        <name>Mg(2+)</name>
        <dbReference type="ChEBI" id="CHEBI:18420"/>
    </cofactor>
    <cofactor evidence="6">
        <name>Mn(2+)</name>
        <dbReference type="ChEBI" id="CHEBI:29035"/>
    </cofactor>
    <text evidence="6">Probably binds two magnesium or manganese ions per subunit.</text>
</comment>
<evidence type="ECO:0000313" key="9">
    <source>
        <dbReference type="EMBL" id="GBF49217.1"/>
    </source>
</evidence>
<dbReference type="Pfam" id="PF03372">
    <property type="entry name" value="Exo_endo_phos"/>
    <property type="match status" value="1"/>
</dbReference>
<keyword evidence="2 6" id="KW-0479">Metal-binding</keyword>
<dbReference type="PROSITE" id="PS51435">
    <property type="entry name" value="AP_NUCLEASE_F1_4"/>
    <property type="match status" value="1"/>
</dbReference>
<dbReference type="GO" id="GO:0046872">
    <property type="term" value="F:metal ion binding"/>
    <property type="evidence" value="ECO:0007669"/>
    <property type="project" value="UniProtKB-KW"/>
</dbReference>
<gene>
    <name evidence="9" type="primary">xth</name>
    <name evidence="9" type="ORF">LPTSP4_07270</name>
</gene>
<feature type="active site" description="Proton donor/acceptor" evidence="5">
    <location>
        <position position="148"/>
    </location>
</feature>
<dbReference type="AlphaFoldDB" id="A0A2P2DX58"/>
<name>A0A2P2DX58_9LEPT</name>
<evidence type="ECO:0000259" key="8">
    <source>
        <dbReference type="Pfam" id="PF03372"/>
    </source>
</evidence>
<dbReference type="Proteomes" id="UP000245133">
    <property type="component" value="Unassembled WGS sequence"/>
</dbReference>
<dbReference type="InterPro" id="IPR004808">
    <property type="entry name" value="AP_endonuc_1"/>
</dbReference>
<feature type="binding site" evidence="6">
    <location>
        <position position="148"/>
    </location>
    <ligand>
        <name>Mg(2+)</name>
        <dbReference type="ChEBI" id="CHEBI:18420"/>
        <label>1</label>
    </ligand>
</feature>
<dbReference type="NCBIfam" id="TIGR00633">
    <property type="entry name" value="xth"/>
    <property type="match status" value="1"/>
</dbReference>
<dbReference type="SUPFAM" id="SSF56219">
    <property type="entry name" value="DNase I-like"/>
    <property type="match status" value="1"/>
</dbReference>
<dbReference type="GO" id="GO:0008081">
    <property type="term" value="F:phosphoric diester hydrolase activity"/>
    <property type="evidence" value="ECO:0007669"/>
    <property type="project" value="TreeGrafter"/>
</dbReference>
<keyword evidence="4 6" id="KW-0460">Magnesium</keyword>
<accession>A0A2P2DX58</accession>
<feature type="binding site" evidence="6">
    <location>
        <position position="150"/>
    </location>
    <ligand>
        <name>Mg(2+)</name>
        <dbReference type="ChEBI" id="CHEBI:18420"/>
        <label>1</label>
    </ligand>
</feature>
<feature type="site" description="Interaction with DNA substrate" evidence="7">
    <location>
        <position position="245"/>
    </location>
</feature>
<dbReference type="OrthoDB" id="9803914at2"/>
<feature type="active site" description="Proton acceptor" evidence="5">
    <location>
        <position position="245"/>
    </location>
</feature>
<protein>
    <submittedName>
        <fullName evidence="9">Exodeoxyribonuclease III</fullName>
    </submittedName>
</protein>
<evidence type="ECO:0000256" key="5">
    <source>
        <dbReference type="PIRSR" id="PIRSR604808-1"/>
    </source>
</evidence>
<dbReference type="GO" id="GO:0008311">
    <property type="term" value="F:double-stranded DNA 3'-5' DNA exonuclease activity"/>
    <property type="evidence" value="ECO:0007669"/>
    <property type="project" value="TreeGrafter"/>
</dbReference>
<keyword evidence="10" id="KW-1185">Reference proteome</keyword>
<organism evidence="9 10">
    <name type="scientific">Leptospira ryugenii</name>
    <dbReference type="NCBI Taxonomy" id="1917863"/>
    <lineage>
        <taxon>Bacteria</taxon>
        <taxon>Pseudomonadati</taxon>
        <taxon>Spirochaetota</taxon>
        <taxon>Spirochaetia</taxon>
        <taxon>Leptospirales</taxon>
        <taxon>Leptospiraceae</taxon>
        <taxon>Leptospira</taxon>
    </lineage>
</organism>
<feature type="active site" evidence="5">
    <location>
        <position position="108"/>
    </location>
</feature>
<evidence type="ECO:0000256" key="6">
    <source>
        <dbReference type="PIRSR" id="PIRSR604808-2"/>
    </source>
</evidence>
<keyword evidence="3" id="KW-0378">Hydrolase</keyword>
<comment type="similarity">
    <text evidence="1">Belongs to the DNA repair enzymes AP/ExoA family.</text>
</comment>
<comment type="caution">
    <text evidence="9">The sequence shown here is derived from an EMBL/GenBank/DDBJ whole genome shotgun (WGS) entry which is preliminary data.</text>
</comment>
<keyword evidence="6" id="KW-0464">Manganese</keyword>
<feature type="binding site" evidence="6">
    <location>
        <position position="244"/>
    </location>
    <ligand>
        <name>Mg(2+)</name>
        <dbReference type="ChEBI" id="CHEBI:18420"/>
        <label>1</label>
    </ligand>
</feature>
<dbReference type="GO" id="GO:0003906">
    <property type="term" value="F:DNA-(apurinic or apyrimidinic site) endonuclease activity"/>
    <property type="evidence" value="ECO:0007669"/>
    <property type="project" value="TreeGrafter"/>
</dbReference>
<evidence type="ECO:0000256" key="3">
    <source>
        <dbReference type="ARBA" id="ARBA00022801"/>
    </source>
</evidence>
<evidence type="ECO:0000256" key="2">
    <source>
        <dbReference type="ARBA" id="ARBA00022723"/>
    </source>
</evidence>
<feature type="binding site" evidence="6">
    <location>
        <position position="245"/>
    </location>
    <ligand>
        <name>Mg(2+)</name>
        <dbReference type="ChEBI" id="CHEBI:18420"/>
        <label>1</label>
    </ligand>
</feature>
<feature type="binding site" evidence="6">
    <location>
        <position position="35"/>
    </location>
    <ligand>
        <name>Mg(2+)</name>
        <dbReference type="ChEBI" id="CHEBI:18420"/>
        <label>1</label>
    </ligand>
</feature>
<dbReference type="InterPro" id="IPR036691">
    <property type="entry name" value="Endo/exonu/phosph_ase_sf"/>
</dbReference>
<evidence type="ECO:0000313" key="10">
    <source>
        <dbReference type="Proteomes" id="UP000245133"/>
    </source>
</evidence>
<reference evidence="9 10" key="1">
    <citation type="submission" date="2018-02" db="EMBL/GenBank/DDBJ databases">
        <title>Novel Leptospira species isolated from soil and water in Japan.</title>
        <authorList>
            <person name="Nakao R."/>
            <person name="Masuzawa T."/>
        </authorList>
    </citation>
    <scope>NUCLEOTIDE SEQUENCE [LARGE SCALE GENOMIC DNA]</scope>
    <source>
        <strain evidence="9 10">YH101</strain>
    </source>
</reference>
<dbReference type="EMBL" id="BFBB01000002">
    <property type="protein sequence ID" value="GBF49217.1"/>
    <property type="molecule type" value="Genomic_DNA"/>
</dbReference>
<dbReference type="GO" id="GO:0006284">
    <property type="term" value="P:base-excision repair"/>
    <property type="evidence" value="ECO:0007669"/>
    <property type="project" value="TreeGrafter"/>
</dbReference>
<feature type="site" description="Important for catalytic activity" evidence="7">
    <location>
        <position position="219"/>
    </location>
</feature>
<dbReference type="InterPro" id="IPR005135">
    <property type="entry name" value="Endo/exonuclease/phosphatase"/>
</dbReference>
<feature type="site" description="Transition state stabilizer" evidence="7">
    <location>
        <position position="150"/>
    </location>
</feature>
<dbReference type="PANTHER" id="PTHR22748">
    <property type="entry name" value="AP ENDONUCLEASE"/>
    <property type="match status" value="1"/>
</dbReference>
<feature type="domain" description="Endonuclease/exonuclease/phosphatase" evidence="8">
    <location>
        <begin position="4"/>
        <end position="245"/>
    </location>
</feature>
<evidence type="ECO:0000256" key="4">
    <source>
        <dbReference type="ARBA" id="ARBA00022842"/>
    </source>
</evidence>
<evidence type="ECO:0000256" key="1">
    <source>
        <dbReference type="ARBA" id="ARBA00007092"/>
    </source>
</evidence>
<feature type="binding site" evidence="6">
    <location>
        <position position="7"/>
    </location>
    <ligand>
        <name>Mg(2+)</name>
        <dbReference type="ChEBI" id="CHEBI:18420"/>
        <label>1</label>
    </ligand>
</feature>
<dbReference type="Gene3D" id="3.60.10.10">
    <property type="entry name" value="Endonuclease/exonuclease/phosphatase"/>
    <property type="match status" value="1"/>
</dbReference>
<proteinExistence type="inferred from homology"/>
<dbReference type="NCBIfam" id="TIGR00195">
    <property type="entry name" value="exoDNase_III"/>
    <property type="match status" value="1"/>
</dbReference>
<dbReference type="PANTHER" id="PTHR22748:SF6">
    <property type="entry name" value="DNA-(APURINIC OR APYRIMIDINIC SITE) ENDONUCLEASE"/>
    <property type="match status" value="1"/>
</dbReference>
<sequence length="255" mass="29478">MKILTLNCNGIRSAESKGLWDLIHSENPDIIGFQETKAPASEILKPKWEEMGYLGYICLAEKPGYSGVAFFVKEKPSKAQVGYGDGRFSSEGRSILLEYPKYLIWNLYFPSGTSGEERQTIKYEFLDQVLLLSQELRKKKKPLLLMGDVNIAHQEMDIHNPKANAKNSGFLPEERAWLGKFLAEGFIDFYRMLEPNQKTYTWWSYRANARQQNKGWRIDYIFGSEHWKGKAKRCYVKNEPILSDHAPLVLELQMP</sequence>